<evidence type="ECO:0000256" key="15">
    <source>
        <dbReference type="PIRNR" id="PIRNR000854"/>
    </source>
</evidence>
<evidence type="ECO:0000259" key="18">
    <source>
        <dbReference type="Pfam" id="PF01326"/>
    </source>
</evidence>
<evidence type="ECO:0000256" key="1">
    <source>
        <dbReference type="ARBA" id="ARBA00001946"/>
    </source>
</evidence>
<protein>
    <recommendedName>
        <fullName evidence="6 15">Phosphoenolpyruvate synthase</fullName>
        <shortName evidence="15">PEP synthase</shortName>
        <ecNumber evidence="5 15">2.7.9.2</ecNumber>
    </recommendedName>
    <alternativeName>
        <fullName evidence="13 15">Pyruvate, water dikinase</fullName>
    </alternativeName>
</protein>
<dbReference type="PANTHER" id="PTHR43030:SF1">
    <property type="entry name" value="PHOSPHOENOLPYRUVATE SYNTHASE"/>
    <property type="match status" value="1"/>
</dbReference>
<keyword evidence="20" id="KW-0670">Pyruvate</keyword>
<evidence type="ECO:0000256" key="5">
    <source>
        <dbReference type="ARBA" id="ARBA00011996"/>
    </source>
</evidence>
<dbReference type="GO" id="GO:0008986">
    <property type="term" value="F:pyruvate, water dikinase activity"/>
    <property type="evidence" value="ECO:0007669"/>
    <property type="project" value="UniProtKB-EC"/>
</dbReference>
<dbReference type="Gene3D" id="3.30.1490.20">
    <property type="entry name" value="ATP-grasp fold, A domain"/>
    <property type="match status" value="1"/>
</dbReference>
<dbReference type="InterPro" id="IPR008279">
    <property type="entry name" value="PEP-util_enz_mobile_dom"/>
</dbReference>
<dbReference type="GO" id="GO:0005524">
    <property type="term" value="F:ATP binding"/>
    <property type="evidence" value="ECO:0007669"/>
    <property type="project" value="UniProtKB-KW"/>
</dbReference>
<dbReference type="SUPFAM" id="SSF51621">
    <property type="entry name" value="Phosphoenolpyruvate/pyruvate domain"/>
    <property type="match status" value="1"/>
</dbReference>
<evidence type="ECO:0000256" key="8">
    <source>
        <dbReference type="ARBA" id="ARBA00022723"/>
    </source>
</evidence>
<evidence type="ECO:0000259" key="17">
    <source>
        <dbReference type="Pfam" id="PF00391"/>
    </source>
</evidence>
<dbReference type="GO" id="GO:0006094">
    <property type="term" value="P:gluconeogenesis"/>
    <property type="evidence" value="ECO:0007669"/>
    <property type="project" value="UniProtKB-UniPathway"/>
</dbReference>
<comment type="catalytic activity">
    <reaction evidence="14 15">
        <text>pyruvate + ATP + H2O = phosphoenolpyruvate + AMP + phosphate + 2 H(+)</text>
        <dbReference type="Rhea" id="RHEA:11364"/>
        <dbReference type="ChEBI" id="CHEBI:15361"/>
        <dbReference type="ChEBI" id="CHEBI:15377"/>
        <dbReference type="ChEBI" id="CHEBI:15378"/>
        <dbReference type="ChEBI" id="CHEBI:30616"/>
        <dbReference type="ChEBI" id="CHEBI:43474"/>
        <dbReference type="ChEBI" id="CHEBI:58702"/>
        <dbReference type="ChEBI" id="CHEBI:456215"/>
        <dbReference type="EC" id="2.7.9.2"/>
    </reaction>
</comment>
<evidence type="ECO:0000256" key="11">
    <source>
        <dbReference type="ARBA" id="ARBA00022840"/>
    </source>
</evidence>
<evidence type="ECO:0000313" key="21">
    <source>
        <dbReference type="Proteomes" id="UP000198131"/>
    </source>
</evidence>
<evidence type="ECO:0000256" key="3">
    <source>
        <dbReference type="ARBA" id="ARBA00004742"/>
    </source>
</evidence>
<keyword evidence="11 15" id="KW-0067">ATP-binding</keyword>
<proteinExistence type="inferred from homology"/>
<dbReference type="PROSITE" id="PS00742">
    <property type="entry name" value="PEP_ENZYMES_2"/>
    <property type="match status" value="1"/>
</dbReference>
<evidence type="ECO:0000313" key="20">
    <source>
        <dbReference type="EMBL" id="SNC67853.1"/>
    </source>
</evidence>
<dbReference type="OrthoDB" id="9765468at2"/>
<keyword evidence="21" id="KW-1185">Reference proteome</keyword>
<keyword evidence="9 15" id="KW-0547">Nucleotide-binding</keyword>
<gene>
    <name evidence="20" type="ORF">SAMN06265337_2094</name>
</gene>
<evidence type="ECO:0000256" key="6">
    <source>
        <dbReference type="ARBA" id="ARBA00021623"/>
    </source>
</evidence>
<evidence type="ECO:0000256" key="7">
    <source>
        <dbReference type="ARBA" id="ARBA00022679"/>
    </source>
</evidence>
<dbReference type="AlphaFoldDB" id="A0A212TPD7"/>
<comment type="pathway">
    <text evidence="3 15">Carbohydrate biosynthesis; gluconeogenesis.</text>
</comment>
<comment type="similarity">
    <text evidence="4 15">Belongs to the PEP-utilizing enzyme family.</text>
</comment>
<comment type="function">
    <text evidence="2 15">Catalyzes the phosphorylation of pyruvate to phosphoenolpyruvate.</text>
</comment>
<dbReference type="InterPro" id="IPR040442">
    <property type="entry name" value="Pyrv_kinase-like_dom_sf"/>
</dbReference>
<dbReference type="EC" id="2.7.9.2" evidence="5 15"/>
<dbReference type="InterPro" id="IPR002192">
    <property type="entry name" value="PPDK_AMP/ATP-bd"/>
</dbReference>
<sequence length="812" mass="88960">MAHNTYIRFFRELTNDKVALVGGKNASLGEMFNRLMPQGINVPDGFATTADAYWLFLDENNLREPLTTLLASLDQQEFTNLPEVGTQARALLAGAHLPAAVAAEIRQAYKELSAEYTHATQVAVRSSATAEDLPTASFAGQHDSFLNVRGEEAVLQACQKCYVSLFNDRAIKYRIQNGFEHLRVALSVGVQTMVRSDLASAGVAFTIEPETGHDNLIYLTGSWGLGENVVQGAVNPDEFYLFKPALRDGHRALVTKKLGDKAKTMHYGQRPDGSTGIHNTDTPSDKRATFVLSDAEAEQLGRWCLQIEEHYGMPMDIEWAKDGLTNVLYIVQARPETIHHGTKALRLHEYHLTERGPVLATGKAVGQQIVTGVARLIASPSEGHRLQPGEILVTDITSPDWNAVLRKASVIVTNKGGRTSHAAIVARELGLSAVVGTLDATEKIKDGQQITVSCAEGDEGQIFEGQLAWQEIDLDLASVPEPHTKALLILADPGRALQLARYPSQGVGLMRMEFVVSNTIRVHPMALVAYGALQDEQARQEIDALTANYDNKPEYFIDHLAQAIGFVAAAFFPREVIVRLSDFKTNEYANLLGGKQFEPTEENPMLGFRGASRYYSPQYREGFRLECEALKRVRLGMGLTNVKVMVPFCRTVAEGRKVVALMEEFGLKRGESGLEVYVMAEIPSNVLLAQEFAQVFDGFSIGSNDLTQLTLGIDRDSAIISELFDERNEAVLQLLAQVIRTAKVCGRPIGLCGQAPSDYPEFAQFLVEQGISSISFTPDGLLKGLANMVQAEQALANKHPEPEAQLGQPQPA</sequence>
<feature type="domain" description="PEP-utilising enzyme mobile" evidence="17">
    <location>
        <begin position="387"/>
        <end position="457"/>
    </location>
</feature>
<dbReference type="InterPro" id="IPR000121">
    <property type="entry name" value="PEP_util_C"/>
</dbReference>
<dbReference type="PROSITE" id="PS00370">
    <property type="entry name" value="PEP_ENZYMES_PHOS_SITE"/>
    <property type="match status" value="1"/>
</dbReference>
<evidence type="ECO:0000256" key="12">
    <source>
        <dbReference type="ARBA" id="ARBA00022842"/>
    </source>
</evidence>
<keyword evidence="10 15" id="KW-0418">Kinase</keyword>
<reference evidence="21" key="1">
    <citation type="submission" date="2017-06" db="EMBL/GenBank/DDBJ databases">
        <authorList>
            <person name="Varghese N."/>
            <person name="Submissions S."/>
        </authorList>
    </citation>
    <scope>NUCLEOTIDE SEQUENCE [LARGE SCALE GENOMIC DNA]</scope>
    <source>
        <strain evidence="21">DSM 11116</strain>
    </source>
</reference>
<accession>A0A212TPD7</accession>
<keyword evidence="12 15" id="KW-0460">Magnesium</keyword>
<dbReference type="Pfam" id="PF02896">
    <property type="entry name" value="PEP-utilizers_C"/>
    <property type="match status" value="1"/>
</dbReference>
<dbReference type="InterPro" id="IPR013815">
    <property type="entry name" value="ATP_grasp_subdomain_1"/>
</dbReference>
<dbReference type="FunFam" id="3.30.1490.20:FF:000010">
    <property type="entry name" value="Phosphoenolpyruvate synthase"/>
    <property type="match status" value="1"/>
</dbReference>
<name>A0A212TPD7_9BACT</name>
<evidence type="ECO:0000256" key="14">
    <source>
        <dbReference type="ARBA" id="ARBA00047700"/>
    </source>
</evidence>
<feature type="domain" description="Pyruvate phosphate dikinase AMP/ATP-binding" evidence="18">
    <location>
        <begin position="19"/>
        <end position="344"/>
    </location>
</feature>
<dbReference type="InterPro" id="IPR015813">
    <property type="entry name" value="Pyrv/PenolPyrv_kinase-like_dom"/>
</dbReference>
<dbReference type="PANTHER" id="PTHR43030">
    <property type="entry name" value="PHOSPHOENOLPYRUVATE SYNTHASE"/>
    <property type="match status" value="1"/>
</dbReference>
<dbReference type="FunFam" id="3.30.470.20:FF:000017">
    <property type="entry name" value="Phosphoenolpyruvate synthase"/>
    <property type="match status" value="1"/>
</dbReference>
<keyword evidence="7 15" id="KW-0808">Transferase</keyword>
<dbReference type="SUPFAM" id="SSF52009">
    <property type="entry name" value="Phosphohistidine domain"/>
    <property type="match status" value="1"/>
</dbReference>
<dbReference type="Pfam" id="PF00391">
    <property type="entry name" value="PEP-utilizers"/>
    <property type="match status" value="1"/>
</dbReference>
<dbReference type="Gene3D" id="3.30.470.20">
    <property type="entry name" value="ATP-grasp fold, B domain"/>
    <property type="match status" value="1"/>
</dbReference>
<dbReference type="SUPFAM" id="SSF56059">
    <property type="entry name" value="Glutathione synthetase ATP-binding domain-like"/>
    <property type="match status" value="1"/>
</dbReference>
<dbReference type="UniPathway" id="UPA00138"/>
<comment type="cofactor">
    <cofactor evidence="1 15">
        <name>Mg(2+)</name>
        <dbReference type="ChEBI" id="CHEBI:18420"/>
    </cofactor>
</comment>
<dbReference type="InterPro" id="IPR023151">
    <property type="entry name" value="PEP_util_CS"/>
</dbReference>
<dbReference type="RefSeq" id="WP_088843334.1">
    <property type="nucleotide sequence ID" value="NZ_FYEW01000001.1"/>
</dbReference>
<dbReference type="Gene3D" id="3.20.20.60">
    <property type="entry name" value="Phosphoenolpyruvate-binding domains"/>
    <property type="match status" value="1"/>
</dbReference>
<dbReference type="Pfam" id="PF01326">
    <property type="entry name" value="PPDK_N"/>
    <property type="match status" value="1"/>
</dbReference>
<evidence type="ECO:0000256" key="16">
    <source>
        <dbReference type="SAM" id="MobiDB-lite"/>
    </source>
</evidence>
<dbReference type="GO" id="GO:0046872">
    <property type="term" value="F:metal ion binding"/>
    <property type="evidence" value="ECO:0007669"/>
    <property type="project" value="UniProtKB-KW"/>
</dbReference>
<dbReference type="NCBIfam" id="TIGR01418">
    <property type="entry name" value="PEP_synth"/>
    <property type="match status" value="1"/>
</dbReference>
<keyword evidence="8 15" id="KW-0479">Metal-binding</keyword>
<organism evidence="20 21">
    <name type="scientific">Hymenobacter gelipurpurascens</name>
    <dbReference type="NCBI Taxonomy" id="89968"/>
    <lineage>
        <taxon>Bacteria</taxon>
        <taxon>Pseudomonadati</taxon>
        <taxon>Bacteroidota</taxon>
        <taxon>Cytophagia</taxon>
        <taxon>Cytophagales</taxon>
        <taxon>Hymenobacteraceae</taxon>
        <taxon>Hymenobacter</taxon>
    </lineage>
</organism>
<dbReference type="PIRSF" id="PIRSF000854">
    <property type="entry name" value="PEP_synthase"/>
    <property type="match status" value="1"/>
</dbReference>
<evidence type="ECO:0000256" key="2">
    <source>
        <dbReference type="ARBA" id="ARBA00002988"/>
    </source>
</evidence>
<dbReference type="InterPro" id="IPR006319">
    <property type="entry name" value="PEP_synth"/>
</dbReference>
<evidence type="ECO:0000256" key="4">
    <source>
        <dbReference type="ARBA" id="ARBA00007837"/>
    </source>
</evidence>
<dbReference type="EMBL" id="FYEW01000001">
    <property type="protein sequence ID" value="SNC67853.1"/>
    <property type="molecule type" value="Genomic_DNA"/>
</dbReference>
<evidence type="ECO:0000256" key="10">
    <source>
        <dbReference type="ARBA" id="ARBA00022777"/>
    </source>
</evidence>
<evidence type="ECO:0000256" key="13">
    <source>
        <dbReference type="ARBA" id="ARBA00033470"/>
    </source>
</evidence>
<feature type="region of interest" description="Disordered" evidence="16">
    <location>
        <begin position="264"/>
        <end position="284"/>
    </location>
</feature>
<dbReference type="Proteomes" id="UP000198131">
    <property type="component" value="Unassembled WGS sequence"/>
</dbReference>
<dbReference type="InterPro" id="IPR036637">
    <property type="entry name" value="Phosphohistidine_dom_sf"/>
</dbReference>
<evidence type="ECO:0000259" key="19">
    <source>
        <dbReference type="Pfam" id="PF02896"/>
    </source>
</evidence>
<feature type="domain" description="PEP-utilising enzyme C-terminal" evidence="19">
    <location>
        <begin position="492"/>
        <end position="786"/>
    </location>
</feature>
<dbReference type="NCBIfam" id="NF005057">
    <property type="entry name" value="PRK06464.1"/>
    <property type="match status" value="1"/>
</dbReference>
<evidence type="ECO:0000256" key="9">
    <source>
        <dbReference type="ARBA" id="ARBA00022741"/>
    </source>
</evidence>
<dbReference type="Gene3D" id="3.50.30.10">
    <property type="entry name" value="Phosphohistidine domain"/>
    <property type="match status" value="1"/>
</dbReference>
<dbReference type="InterPro" id="IPR018274">
    <property type="entry name" value="PEP_util_AS"/>
</dbReference>